<sequence>MDKEIATRTIVREEAAMIANNRTDGAAHRRVPKRIPRNLLLVWLDANIDEAEKDYKESLEALRHIETIEPFTDSEQCVNFLNELKEEKVLMIVAGYI</sequence>
<evidence type="ECO:0000313" key="2">
    <source>
        <dbReference type="EMBL" id="CAF1642908.1"/>
    </source>
</evidence>
<reference evidence="1" key="1">
    <citation type="submission" date="2021-02" db="EMBL/GenBank/DDBJ databases">
        <authorList>
            <person name="Nowell W R."/>
        </authorList>
    </citation>
    <scope>NUCLEOTIDE SEQUENCE</scope>
</reference>
<feature type="non-terminal residue" evidence="1">
    <location>
        <position position="97"/>
    </location>
</feature>
<evidence type="ECO:0000313" key="1">
    <source>
        <dbReference type="EMBL" id="CAF1463912.1"/>
    </source>
</evidence>
<dbReference type="Proteomes" id="UP000663854">
    <property type="component" value="Unassembled WGS sequence"/>
</dbReference>
<feature type="non-terminal residue" evidence="1">
    <location>
        <position position="1"/>
    </location>
</feature>
<gene>
    <name evidence="2" type="ORF">JXQ802_LOCUS53463</name>
    <name evidence="1" type="ORF">PYM288_LOCUS37062</name>
</gene>
<keyword evidence="4" id="KW-1185">Reference proteome</keyword>
<accession>A0A815QIY2</accession>
<evidence type="ECO:0000313" key="3">
    <source>
        <dbReference type="Proteomes" id="UP000663854"/>
    </source>
</evidence>
<proteinExistence type="predicted"/>
<organism evidence="1 3">
    <name type="scientific">Rotaria sordida</name>
    <dbReference type="NCBI Taxonomy" id="392033"/>
    <lineage>
        <taxon>Eukaryota</taxon>
        <taxon>Metazoa</taxon>
        <taxon>Spiralia</taxon>
        <taxon>Gnathifera</taxon>
        <taxon>Rotifera</taxon>
        <taxon>Eurotatoria</taxon>
        <taxon>Bdelloidea</taxon>
        <taxon>Philodinida</taxon>
        <taxon>Philodinidae</taxon>
        <taxon>Rotaria</taxon>
    </lineage>
</organism>
<name>A0A815QIY2_9BILA</name>
<evidence type="ECO:0000313" key="4">
    <source>
        <dbReference type="Proteomes" id="UP000663870"/>
    </source>
</evidence>
<dbReference type="EMBL" id="CAJNOL010009369">
    <property type="protein sequence ID" value="CAF1642908.1"/>
    <property type="molecule type" value="Genomic_DNA"/>
</dbReference>
<protein>
    <submittedName>
        <fullName evidence="1">Uncharacterized protein</fullName>
    </submittedName>
</protein>
<dbReference type="EMBL" id="CAJNOH010007700">
    <property type="protein sequence ID" value="CAF1463912.1"/>
    <property type="molecule type" value="Genomic_DNA"/>
</dbReference>
<dbReference type="Proteomes" id="UP000663870">
    <property type="component" value="Unassembled WGS sequence"/>
</dbReference>
<dbReference type="AlphaFoldDB" id="A0A815QIY2"/>
<comment type="caution">
    <text evidence="1">The sequence shown here is derived from an EMBL/GenBank/DDBJ whole genome shotgun (WGS) entry which is preliminary data.</text>
</comment>